<dbReference type="GO" id="GO:0070043">
    <property type="term" value="F:rRNA (guanine-N7-)-methyltransferase activity"/>
    <property type="evidence" value="ECO:0007669"/>
    <property type="project" value="UniProtKB-UniRule"/>
</dbReference>
<keyword evidence="5 6" id="KW-0949">S-adenosyl-L-methionine</keyword>
<keyword evidence="8" id="KW-1185">Reference proteome</keyword>
<protein>
    <recommendedName>
        <fullName evidence="6">Ribosomal RNA small subunit methyltransferase G</fullName>
        <ecNumber evidence="6">2.1.1.-</ecNumber>
    </recommendedName>
    <alternativeName>
        <fullName evidence="6">16S rRNA 7-methylguanosine methyltransferase</fullName>
        <shortName evidence="6">16S rRNA m7G methyltransferase</shortName>
    </alternativeName>
</protein>
<keyword evidence="4 6" id="KW-0808">Transferase</keyword>
<dbReference type="PANTHER" id="PTHR31760">
    <property type="entry name" value="S-ADENOSYL-L-METHIONINE-DEPENDENT METHYLTRANSFERASES SUPERFAMILY PROTEIN"/>
    <property type="match status" value="1"/>
</dbReference>
<dbReference type="EMBL" id="JANDBC010000001">
    <property type="protein sequence ID" value="MCP9291285.1"/>
    <property type="molecule type" value="Genomic_DNA"/>
</dbReference>
<evidence type="ECO:0000313" key="8">
    <source>
        <dbReference type="Proteomes" id="UP001139125"/>
    </source>
</evidence>
<sequence length="216" mass="24487">MEHQILYTPLAYEKAENIRVLFDRHEKELEEYISRLLWWNKKINLVSRDVSRETIKDHVEHSLVLTQSELFEKTAKVIDSGTGGGLPGMPLAICYREKQIHLNDVVTKKVMACRNIASALSLKNISTSSCSIEKVGFAGDELLVSKHAFKIGDLLRMLESKPWGNIILLKGGDEIESELEKAKEPLKVNIIDLMPGFDEEFYKGKAMVEISRISQS</sequence>
<organism evidence="7 8">
    <name type="scientific">Gracilimonas sediminicola</name>
    <dbReference type="NCBI Taxonomy" id="2952158"/>
    <lineage>
        <taxon>Bacteria</taxon>
        <taxon>Pseudomonadati</taxon>
        <taxon>Balneolota</taxon>
        <taxon>Balneolia</taxon>
        <taxon>Balneolales</taxon>
        <taxon>Balneolaceae</taxon>
        <taxon>Gracilimonas</taxon>
    </lineage>
</organism>
<dbReference type="PANTHER" id="PTHR31760:SF0">
    <property type="entry name" value="S-ADENOSYL-L-METHIONINE-DEPENDENT METHYLTRANSFERASES SUPERFAMILY PROTEIN"/>
    <property type="match status" value="1"/>
</dbReference>
<dbReference type="InterPro" id="IPR029063">
    <property type="entry name" value="SAM-dependent_MTases_sf"/>
</dbReference>
<gene>
    <name evidence="6" type="primary">rsmG</name>
    <name evidence="7" type="ORF">NM125_06790</name>
</gene>
<dbReference type="GO" id="GO:0005829">
    <property type="term" value="C:cytosol"/>
    <property type="evidence" value="ECO:0007669"/>
    <property type="project" value="TreeGrafter"/>
</dbReference>
<name>A0A9X2L2U3_9BACT</name>
<accession>A0A9X2L2U3</accession>
<feature type="binding site" evidence="6">
    <location>
        <position position="146"/>
    </location>
    <ligand>
        <name>S-adenosyl-L-methionine</name>
        <dbReference type="ChEBI" id="CHEBI:59789"/>
    </ligand>
</feature>
<evidence type="ECO:0000256" key="4">
    <source>
        <dbReference type="ARBA" id="ARBA00022679"/>
    </source>
</evidence>
<comment type="similarity">
    <text evidence="6">Belongs to the methyltransferase superfamily. RNA methyltransferase RsmG family.</text>
</comment>
<keyword evidence="1 6" id="KW-0963">Cytoplasm</keyword>
<comment type="subcellular location">
    <subcellularLocation>
        <location evidence="6">Cytoplasm</location>
    </subcellularLocation>
</comment>
<dbReference type="PIRSF" id="PIRSF003078">
    <property type="entry name" value="GidB"/>
    <property type="match status" value="1"/>
</dbReference>
<feature type="binding site" evidence="6">
    <location>
        <position position="86"/>
    </location>
    <ligand>
        <name>S-adenosyl-L-methionine</name>
        <dbReference type="ChEBI" id="CHEBI:59789"/>
    </ligand>
</feature>
<dbReference type="SUPFAM" id="SSF53335">
    <property type="entry name" value="S-adenosyl-L-methionine-dependent methyltransferases"/>
    <property type="match status" value="1"/>
</dbReference>
<dbReference type="Pfam" id="PF02527">
    <property type="entry name" value="GidB"/>
    <property type="match status" value="1"/>
</dbReference>
<comment type="function">
    <text evidence="6">Specifically methylates the N7 position of a guanine in 16S rRNA.</text>
</comment>
<evidence type="ECO:0000313" key="7">
    <source>
        <dbReference type="EMBL" id="MCP9291285.1"/>
    </source>
</evidence>
<dbReference type="InterPro" id="IPR003682">
    <property type="entry name" value="rRNA_ssu_MeTfrase_G"/>
</dbReference>
<comment type="caution">
    <text evidence="6">Lacks conserved residue(s) required for the propagation of feature annotation.</text>
</comment>
<evidence type="ECO:0000256" key="5">
    <source>
        <dbReference type="ARBA" id="ARBA00022691"/>
    </source>
</evidence>
<evidence type="ECO:0000256" key="3">
    <source>
        <dbReference type="ARBA" id="ARBA00022603"/>
    </source>
</evidence>
<keyword evidence="2 6" id="KW-0698">rRNA processing</keyword>
<feature type="binding site" evidence="6">
    <location>
        <position position="81"/>
    </location>
    <ligand>
        <name>S-adenosyl-L-methionine</name>
        <dbReference type="ChEBI" id="CHEBI:59789"/>
    </ligand>
</feature>
<proteinExistence type="inferred from homology"/>
<dbReference type="AlphaFoldDB" id="A0A9X2L2U3"/>
<evidence type="ECO:0000256" key="6">
    <source>
        <dbReference type="HAMAP-Rule" id="MF_00074"/>
    </source>
</evidence>
<evidence type="ECO:0000256" key="2">
    <source>
        <dbReference type="ARBA" id="ARBA00022552"/>
    </source>
</evidence>
<dbReference type="Proteomes" id="UP001139125">
    <property type="component" value="Unassembled WGS sequence"/>
</dbReference>
<evidence type="ECO:0000256" key="1">
    <source>
        <dbReference type="ARBA" id="ARBA00022490"/>
    </source>
</evidence>
<dbReference type="EC" id="2.1.1.-" evidence="6"/>
<reference evidence="7" key="1">
    <citation type="submission" date="2022-06" db="EMBL/GenBank/DDBJ databases">
        <title>Gracilimonas sp. CAU 1638 isolated from sea sediment.</title>
        <authorList>
            <person name="Kim W."/>
        </authorList>
    </citation>
    <scope>NUCLEOTIDE SEQUENCE</scope>
    <source>
        <strain evidence="7">CAU 1638</strain>
    </source>
</reference>
<dbReference type="HAMAP" id="MF_00074">
    <property type="entry name" value="16SrRNA_methyltr_G"/>
    <property type="match status" value="1"/>
</dbReference>
<dbReference type="Gene3D" id="3.40.50.150">
    <property type="entry name" value="Vaccinia Virus protein VP39"/>
    <property type="match status" value="1"/>
</dbReference>
<keyword evidence="3 6" id="KW-0489">Methyltransferase</keyword>
<dbReference type="RefSeq" id="WP_255134089.1">
    <property type="nucleotide sequence ID" value="NZ_JANDBC010000001.1"/>
</dbReference>
<feature type="binding site" evidence="6">
    <location>
        <begin position="132"/>
        <end position="133"/>
    </location>
    <ligand>
        <name>S-adenosyl-L-methionine</name>
        <dbReference type="ChEBI" id="CHEBI:59789"/>
    </ligand>
</feature>
<comment type="caution">
    <text evidence="7">The sequence shown here is derived from an EMBL/GenBank/DDBJ whole genome shotgun (WGS) entry which is preliminary data.</text>
</comment>